<dbReference type="GO" id="GO:0000139">
    <property type="term" value="C:Golgi membrane"/>
    <property type="evidence" value="ECO:0007669"/>
    <property type="project" value="TreeGrafter"/>
</dbReference>
<evidence type="ECO:0000313" key="7">
    <source>
        <dbReference type="EMBL" id="OAD03867.1"/>
    </source>
</evidence>
<evidence type="ECO:0000313" key="8">
    <source>
        <dbReference type="Proteomes" id="UP000077051"/>
    </source>
</evidence>
<dbReference type="PRINTS" id="PR00405">
    <property type="entry name" value="REVINTRACTNG"/>
</dbReference>
<comment type="caution">
    <text evidence="7">The sequence shown here is derived from an EMBL/GenBank/DDBJ whole genome shotgun (WGS) entry which is preliminary data.</text>
</comment>
<dbReference type="GO" id="GO:0030100">
    <property type="term" value="P:regulation of endocytosis"/>
    <property type="evidence" value="ECO:0007669"/>
    <property type="project" value="TreeGrafter"/>
</dbReference>
<keyword evidence="2" id="KW-0479">Metal-binding</keyword>
<keyword evidence="3 5" id="KW-0863">Zinc-finger</keyword>
<dbReference type="InterPro" id="IPR038508">
    <property type="entry name" value="ArfGAP_dom_sf"/>
</dbReference>
<feature type="non-terminal residue" evidence="7">
    <location>
        <position position="1"/>
    </location>
</feature>
<keyword evidence="4" id="KW-0862">Zinc</keyword>
<dbReference type="PANTHER" id="PTHR46395:SF1">
    <property type="entry name" value="ADP-RIBOSYLATION FACTOR GTPASE-ACTIVATING PROTEIN 1"/>
    <property type="match status" value="1"/>
</dbReference>
<name>A0A168LRD3_MUCCL</name>
<dbReference type="PANTHER" id="PTHR46395">
    <property type="entry name" value="ADP-RIBOSYLATION FACTOR GTPASE-ACTIVATING PROTEIN 1"/>
    <property type="match status" value="1"/>
</dbReference>
<dbReference type="EMBL" id="AMYB01000004">
    <property type="protein sequence ID" value="OAD03867.1"/>
    <property type="molecule type" value="Genomic_DNA"/>
</dbReference>
<reference evidence="7 8" key="1">
    <citation type="submission" date="2015-06" db="EMBL/GenBank/DDBJ databases">
        <title>Expansion of signal transduction pathways in fungi by whole-genome duplication.</title>
        <authorList>
            <consortium name="DOE Joint Genome Institute"/>
            <person name="Corrochano L.M."/>
            <person name="Kuo A."/>
            <person name="Marcet-Houben M."/>
            <person name="Polaino S."/>
            <person name="Salamov A."/>
            <person name="Villalobos J.M."/>
            <person name="Alvarez M.I."/>
            <person name="Avalos J."/>
            <person name="Benito E.P."/>
            <person name="Benoit I."/>
            <person name="Burger G."/>
            <person name="Camino L.P."/>
            <person name="Canovas D."/>
            <person name="Cerda-Olmedo E."/>
            <person name="Cheng J.-F."/>
            <person name="Dominguez A."/>
            <person name="Elias M."/>
            <person name="Eslava A.P."/>
            <person name="Glaser F."/>
            <person name="Grimwood J."/>
            <person name="Gutierrez G."/>
            <person name="Heitman J."/>
            <person name="Henrissat B."/>
            <person name="Iturriaga E.A."/>
            <person name="Lang B.F."/>
            <person name="Lavin J.L."/>
            <person name="Lee S."/>
            <person name="Li W."/>
            <person name="Lindquist E."/>
            <person name="Lopez-Garcia S."/>
            <person name="Luque E.M."/>
            <person name="Marcos A.T."/>
            <person name="Martin J."/>
            <person name="Mccluskey K."/>
            <person name="Medina H.R."/>
            <person name="Miralles-Duran A."/>
            <person name="Miyazaki A."/>
            <person name="Munoz-Torres E."/>
            <person name="Oguiza J.A."/>
            <person name="Ohm R."/>
            <person name="Olmedo M."/>
            <person name="Orejas M."/>
            <person name="Ortiz-Castellanos L."/>
            <person name="Pisabarro A.G."/>
            <person name="Rodriguez-Romero J."/>
            <person name="Ruiz-Herrera J."/>
            <person name="Ruiz-Vazquez R."/>
            <person name="Sanz C."/>
            <person name="Schackwitz W."/>
            <person name="Schmutz J."/>
            <person name="Shahriari M."/>
            <person name="Shelest E."/>
            <person name="Silva-Franco F."/>
            <person name="Soanes D."/>
            <person name="Syed K."/>
            <person name="Tagua V.G."/>
            <person name="Talbot N.J."/>
            <person name="Thon M."/>
            <person name="De Vries R.P."/>
            <person name="Wiebenga A."/>
            <person name="Yadav J.S."/>
            <person name="Braun E.L."/>
            <person name="Baker S."/>
            <person name="Garre V."/>
            <person name="Horwitz B."/>
            <person name="Torres-Martinez S."/>
            <person name="Idnurm A."/>
            <person name="Herrera-Estrella A."/>
            <person name="Gabaldon T."/>
            <person name="Grigoriev I.V."/>
        </authorList>
    </citation>
    <scope>NUCLEOTIDE SEQUENCE [LARGE SCALE GENOMIC DNA]</scope>
    <source>
        <strain evidence="7 8">CBS 277.49</strain>
    </source>
</reference>
<evidence type="ECO:0000256" key="4">
    <source>
        <dbReference type="ARBA" id="ARBA00022833"/>
    </source>
</evidence>
<dbReference type="SMART" id="SM00105">
    <property type="entry name" value="ArfGap"/>
    <property type="match status" value="1"/>
</dbReference>
<dbReference type="VEuPathDB" id="FungiDB:MUCCIDRAFT_125227"/>
<dbReference type="Pfam" id="PF01412">
    <property type="entry name" value="ArfGap"/>
    <property type="match status" value="1"/>
</dbReference>
<dbReference type="GO" id="GO:0005096">
    <property type="term" value="F:GTPase activator activity"/>
    <property type="evidence" value="ECO:0007669"/>
    <property type="project" value="UniProtKB-KW"/>
</dbReference>
<dbReference type="AlphaFoldDB" id="A0A168LRD3"/>
<dbReference type="SUPFAM" id="SSF57863">
    <property type="entry name" value="ArfGap/RecO-like zinc finger"/>
    <property type="match status" value="1"/>
</dbReference>
<dbReference type="Proteomes" id="UP000077051">
    <property type="component" value="Unassembled WGS sequence"/>
</dbReference>
<evidence type="ECO:0000259" key="6">
    <source>
        <dbReference type="PROSITE" id="PS50115"/>
    </source>
</evidence>
<keyword evidence="1" id="KW-0343">GTPase activation</keyword>
<organism evidence="7 8">
    <name type="scientific">Mucor lusitanicus CBS 277.49</name>
    <dbReference type="NCBI Taxonomy" id="747725"/>
    <lineage>
        <taxon>Eukaryota</taxon>
        <taxon>Fungi</taxon>
        <taxon>Fungi incertae sedis</taxon>
        <taxon>Mucoromycota</taxon>
        <taxon>Mucoromycotina</taxon>
        <taxon>Mucoromycetes</taxon>
        <taxon>Mucorales</taxon>
        <taxon>Mucorineae</taxon>
        <taxon>Mucoraceae</taxon>
        <taxon>Mucor</taxon>
    </lineage>
</organism>
<feature type="non-terminal residue" evidence="7">
    <location>
        <position position="70"/>
    </location>
</feature>
<feature type="domain" description="Arf-GAP" evidence="6">
    <location>
        <begin position="1"/>
        <end position="70"/>
    </location>
</feature>
<dbReference type="OrthoDB" id="983479at2759"/>
<protein>
    <recommendedName>
        <fullName evidence="6">Arf-GAP domain-containing protein</fullName>
    </recommendedName>
</protein>
<evidence type="ECO:0000256" key="1">
    <source>
        <dbReference type="ARBA" id="ARBA00022468"/>
    </source>
</evidence>
<dbReference type="STRING" id="747725.A0A168LRD3"/>
<dbReference type="PROSITE" id="PS50115">
    <property type="entry name" value="ARFGAP"/>
    <property type="match status" value="1"/>
</dbReference>
<keyword evidence="8" id="KW-1185">Reference proteome</keyword>
<accession>A0A168LRD3</accession>
<dbReference type="InterPro" id="IPR037278">
    <property type="entry name" value="ARFGAP/RecO"/>
</dbReference>
<dbReference type="Gene3D" id="1.10.220.150">
    <property type="entry name" value="Arf GTPase activating protein"/>
    <property type="match status" value="1"/>
</dbReference>
<evidence type="ECO:0000256" key="5">
    <source>
        <dbReference type="PROSITE-ProRule" id="PRU00288"/>
    </source>
</evidence>
<sequence length="70" mass="8227">KQKLYEIQRRPENRTCFDCPAPNPQWASVSYGIFICLDCSGVHRSFGVHISFVRSISMDKWFDDQLKKMD</sequence>
<dbReference type="GO" id="GO:0008270">
    <property type="term" value="F:zinc ion binding"/>
    <property type="evidence" value="ECO:0007669"/>
    <property type="project" value="UniProtKB-KW"/>
</dbReference>
<dbReference type="InterPro" id="IPR001164">
    <property type="entry name" value="ArfGAP_dom"/>
</dbReference>
<evidence type="ECO:0000256" key="3">
    <source>
        <dbReference type="ARBA" id="ARBA00022771"/>
    </source>
</evidence>
<gene>
    <name evidence="7" type="ORF">MUCCIDRAFT_125227</name>
</gene>
<proteinExistence type="predicted"/>
<evidence type="ECO:0000256" key="2">
    <source>
        <dbReference type="ARBA" id="ARBA00022723"/>
    </source>
</evidence>
<dbReference type="GO" id="GO:0032012">
    <property type="term" value="P:regulation of ARF protein signal transduction"/>
    <property type="evidence" value="ECO:0007669"/>
    <property type="project" value="TreeGrafter"/>
</dbReference>